<dbReference type="EMBL" id="CABFWN010000006">
    <property type="protein sequence ID" value="VUG20228.1"/>
    <property type="molecule type" value="Genomic_DNA"/>
</dbReference>
<feature type="binding site" evidence="8">
    <location>
        <begin position="224"/>
        <end position="226"/>
    </location>
    <ligand>
        <name>NAD(+)</name>
        <dbReference type="ChEBI" id="CHEBI:57540"/>
    </ligand>
</feature>
<dbReference type="PANTHER" id="PTHR11085:SF6">
    <property type="entry name" value="NAD-DEPENDENT PROTEIN DEACETYLASE SIRTUIN-2"/>
    <property type="match status" value="1"/>
</dbReference>
<dbReference type="InterPro" id="IPR017328">
    <property type="entry name" value="Sirtuin_class_I"/>
</dbReference>
<feature type="binding site" evidence="9 10">
    <location>
        <position position="135"/>
    </location>
    <ligand>
        <name>Zn(2+)</name>
        <dbReference type="ChEBI" id="CHEBI:29105"/>
    </ligand>
</feature>
<organism evidence="12 13">
    <name type="scientific">Dekkera bruxellensis</name>
    <name type="common">Brettanomyces custersii</name>
    <dbReference type="NCBI Taxonomy" id="5007"/>
    <lineage>
        <taxon>Eukaryota</taxon>
        <taxon>Fungi</taxon>
        <taxon>Dikarya</taxon>
        <taxon>Ascomycota</taxon>
        <taxon>Saccharomycotina</taxon>
        <taxon>Pichiomycetes</taxon>
        <taxon>Pichiales</taxon>
        <taxon>Pichiaceae</taxon>
        <taxon>Brettanomyces</taxon>
    </lineage>
</organism>
<evidence type="ECO:0000256" key="6">
    <source>
        <dbReference type="PIRNR" id="PIRNR037938"/>
    </source>
</evidence>
<keyword evidence="3 6" id="KW-0479">Metal-binding</keyword>
<comment type="similarity">
    <text evidence="1 6">Belongs to the sirtuin family. Class I subfamily.</text>
</comment>
<comment type="catalytic activity">
    <reaction evidence="6">
        <text>N(6)-acetyl-L-lysyl-[protein] + NAD(+) + H2O = 2''-O-acetyl-ADP-D-ribose + nicotinamide + L-lysyl-[protein]</text>
        <dbReference type="Rhea" id="RHEA:43636"/>
        <dbReference type="Rhea" id="RHEA-COMP:9752"/>
        <dbReference type="Rhea" id="RHEA-COMP:10731"/>
        <dbReference type="ChEBI" id="CHEBI:15377"/>
        <dbReference type="ChEBI" id="CHEBI:17154"/>
        <dbReference type="ChEBI" id="CHEBI:29969"/>
        <dbReference type="ChEBI" id="CHEBI:57540"/>
        <dbReference type="ChEBI" id="CHEBI:61930"/>
        <dbReference type="ChEBI" id="CHEBI:83767"/>
        <dbReference type="EC" id="2.3.1.286"/>
    </reaction>
</comment>
<comment type="cofactor">
    <cofactor evidence="9">
        <name>Zn(2+)</name>
        <dbReference type="ChEBI" id="CHEBI:29105"/>
    </cofactor>
    <text evidence="9">Binds 1 zinc ion per subunit.</text>
</comment>
<name>A0A7D9H4G3_DEKBR</name>
<evidence type="ECO:0000256" key="10">
    <source>
        <dbReference type="PROSITE-ProRule" id="PRU00236"/>
    </source>
</evidence>
<feature type="binding site" evidence="8">
    <location>
        <begin position="200"/>
        <end position="201"/>
    </location>
    <ligand>
        <name>NAD(+)</name>
        <dbReference type="ChEBI" id="CHEBI:57540"/>
    </ligand>
</feature>
<dbReference type="GO" id="GO:0017136">
    <property type="term" value="F:histone deacetylase activity, NAD-dependent"/>
    <property type="evidence" value="ECO:0007669"/>
    <property type="project" value="InterPro"/>
</dbReference>
<dbReference type="InterPro" id="IPR026591">
    <property type="entry name" value="Sirtuin_cat_small_dom_sf"/>
</dbReference>
<evidence type="ECO:0000313" key="13">
    <source>
        <dbReference type="Proteomes" id="UP000478008"/>
    </source>
</evidence>
<dbReference type="SUPFAM" id="SSF52467">
    <property type="entry name" value="DHS-like NAD/FAD-binding domain"/>
    <property type="match status" value="1"/>
</dbReference>
<dbReference type="EC" id="2.3.1.286" evidence="6"/>
<evidence type="ECO:0000256" key="9">
    <source>
        <dbReference type="PIRSR" id="PIRSR037938-3"/>
    </source>
</evidence>
<reference evidence="12 13" key="1">
    <citation type="submission" date="2019-07" db="EMBL/GenBank/DDBJ databases">
        <authorList>
            <person name="Friedrich A."/>
            <person name="Schacherer J."/>
        </authorList>
    </citation>
    <scope>NUCLEOTIDE SEQUENCE [LARGE SCALE GENOMIC DNA]</scope>
</reference>
<dbReference type="PANTHER" id="PTHR11085">
    <property type="entry name" value="NAD-DEPENDENT PROTEIN DEACYLASE SIRTUIN-5, MITOCHONDRIAL-RELATED"/>
    <property type="match status" value="1"/>
</dbReference>
<dbReference type="Pfam" id="PF02146">
    <property type="entry name" value="SIR2"/>
    <property type="match status" value="1"/>
</dbReference>
<evidence type="ECO:0000256" key="1">
    <source>
        <dbReference type="ARBA" id="ARBA00006924"/>
    </source>
</evidence>
<evidence type="ECO:0000256" key="4">
    <source>
        <dbReference type="ARBA" id="ARBA00022833"/>
    </source>
</evidence>
<dbReference type="InterPro" id="IPR026590">
    <property type="entry name" value="Ssirtuin_cat_dom"/>
</dbReference>
<proteinExistence type="inferred from homology"/>
<feature type="binding site" evidence="8">
    <location>
        <begin position="107"/>
        <end position="110"/>
    </location>
    <ligand>
        <name>NAD(+)</name>
        <dbReference type="ChEBI" id="CHEBI:57540"/>
    </ligand>
</feature>
<dbReference type="Gene3D" id="3.40.50.1220">
    <property type="entry name" value="TPP-binding domain"/>
    <property type="match status" value="1"/>
</dbReference>
<evidence type="ECO:0000313" key="12">
    <source>
        <dbReference type="EMBL" id="VUG20228.1"/>
    </source>
</evidence>
<evidence type="ECO:0000256" key="2">
    <source>
        <dbReference type="ARBA" id="ARBA00022679"/>
    </source>
</evidence>
<feature type="binding site" evidence="9 10">
    <location>
        <position position="138"/>
    </location>
    <ligand>
        <name>Zn(2+)</name>
        <dbReference type="ChEBI" id="CHEBI:29105"/>
    </ligand>
</feature>
<evidence type="ECO:0000256" key="11">
    <source>
        <dbReference type="SAM" id="Coils"/>
    </source>
</evidence>
<dbReference type="GO" id="GO:0005634">
    <property type="term" value="C:nucleus"/>
    <property type="evidence" value="ECO:0007669"/>
    <property type="project" value="TreeGrafter"/>
</dbReference>
<dbReference type="Proteomes" id="UP000478008">
    <property type="component" value="Unassembled WGS sequence"/>
</dbReference>
<gene>
    <name evidence="12" type="primary">HST2</name>
    <name evidence="12" type="ORF">DEBR0S6_10836G</name>
</gene>
<feature type="active site" description="Proton acceptor" evidence="7 10">
    <location>
        <position position="127"/>
    </location>
</feature>
<feature type="binding site" evidence="8">
    <location>
        <begin position="25"/>
        <end position="29"/>
    </location>
    <ligand>
        <name>NAD(+)</name>
        <dbReference type="ChEBI" id="CHEBI:57540"/>
    </ligand>
</feature>
<dbReference type="GO" id="GO:0008270">
    <property type="term" value="F:zinc ion binding"/>
    <property type="evidence" value="ECO:0007669"/>
    <property type="project" value="UniProtKB-UniRule"/>
</dbReference>
<dbReference type="GO" id="GO:0070403">
    <property type="term" value="F:NAD+ binding"/>
    <property type="evidence" value="ECO:0007669"/>
    <property type="project" value="UniProtKB-UniRule"/>
</dbReference>
<evidence type="ECO:0000256" key="8">
    <source>
        <dbReference type="PIRSR" id="PIRSR037938-2"/>
    </source>
</evidence>
<protein>
    <recommendedName>
        <fullName evidence="6">NAD-dependent protein deacetylase</fullName>
        <ecNumber evidence="6">2.3.1.286</ecNumber>
    </recommendedName>
</protein>
<evidence type="ECO:0000256" key="5">
    <source>
        <dbReference type="ARBA" id="ARBA00023027"/>
    </source>
</evidence>
<keyword evidence="11" id="KW-0175">Coiled coil</keyword>
<keyword evidence="13" id="KW-1185">Reference proteome</keyword>
<feature type="binding site" evidence="9 10">
    <location>
        <position position="158"/>
    </location>
    <ligand>
        <name>Zn(2+)</name>
        <dbReference type="ChEBI" id="CHEBI:29105"/>
    </ligand>
</feature>
<sequence length="343" mass="38912">MDAKLKELATLIKGRDAKVIFFVGAGISTNCGIPDFRSPKTGLYSNLQKLNLPFPEAVFDINYFKKNPKAFYTLAEEMYPGKYLPSKFHYFIRLCQEKNILKRCYTQNIDALERVAGVHEDFIVEAHGSFAKVHCIKCGTEMDSVTWKKLMKKGIPRCQKCDSYVKPDIVFFGEPLPAKFFELWEKDRKDDFTVAIVAGTSLEVYPFAVLPAEISSRTTRVLMNREICADFEDCPRKSDLVMLADCDHTITKLVDLLGWHDDLEKLIQEGKKLIESPGTFALEDTTIKNEEKKVTKAEKTSKALAKKVAEAEKVVSSRKTDNSVDDLIKGIEKIEIKGEDTKR</sequence>
<dbReference type="PIRSF" id="PIRSF037938">
    <property type="entry name" value="SIR2_euk"/>
    <property type="match status" value="1"/>
</dbReference>
<dbReference type="PROSITE" id="PS50305">
    <property type="entry name" value="SIRTUIN"/>
    <property type="match status" value="1"/>
</dbReference>
<accession>A0A7D9H4G3</accession>
<keyword evidence="4 6" id="KW-0862">Zinc</keyword>
<feature type="binding site" evidence="8">
    <location>
        <begin position="35"/>
        <end position="37"/>
    </location>
    <ligand>
        <name>NAD(+)</name>
        <dbReference type="ChEBI" id="CHEBI:57540"/>
    </ligand>
</feature>
<evidence type="ECO:0000256" key="3">
    <source>
        <dbReference type="ARBA" id="ARBA00022723"/>
    </source>
</evidence>
<feature type="coiled-coil region" evidence="11">
    <location>
        <begin position="287"/>
        <end position="314"/>
    </location>
</feature>
<dbReference type="InterPro" id="IPR050134">
    <property type="entry name" value="NAD-dep_sirtuin_deacylases"/>
</dbReference>
<dbReference type="InterPro" id="IPR029035">
    <property type="entry name" value="DHS-like_NAD/FAD-binding_dom"/>
</dbReference>
<keyword evidence="2 6" id="KW-0808">Transferase</keyword>
<dbReference type="InterPro" id="IPR003000">
    <property type="entry name" value="Sirtuin"/>
</dbReference>
<dbReference type="Gene3D" id="3.30.1600.10">
    <property type="entry name" value="SIR2/SIRT2 'Small Domain"/>
    <property type="match status" value="1"/>
</dbReference>
<feature type="binding site" evidence="8">
    <location>
        <position position="246"/>
    </location>
    <ligand>
        <name>NAD(+)</name>
        <dbReference type="ChEBI" id="CHEBI:57540"/>
    </ligand>
</feature>
<feature type="binding site" evidence="9 10">
    <location>
        <position position="161"/>
    </location>
    <ligand>
        <name>Zn(2+)</name>
        <dbReference type="ChEBI" id="CHEBI:29105"/>
    </ligand>
</feature>
<dbReference type="AlphaFoldDB" id="A0A7D9H4G3"/>
<evidence type="ECO:0000256" key="7">
    <source>
        <dbReference type="PIRSR" id="PIRSR037938-1"/>
    </source>
</evidence>
<keyword evidence="5 6" id="KW-0520">NAD</keyword>